<dbReference type="EMBL" id="JACHMP010000001">
    <property type="protein sequence ID" value="MBB5817566.1"/>
    <property type="molecule type" value="Genomic_DNA"/>
</dbReference>
<proteinExistence type="predicted"/>
<gene>
    <name evidence="2" type="ORF">F4562_000628</name>
</gene>
<evidence type="ECO:0000313" key="3">
    <source>
        <dbReference type="Proteomes" id="UP000540685"/>
    </source>
</evidence>
<sequence length="140" mass="14729">MRTGIRILLSTAAAAALTLAGSAAASAESASTVWKWGSIHSSDHGARANGKVVAAQSGLEVRGTLYDNARSGCGWVLLHYQSSTNGKWRAANYWNCANGPGTFREKVGGVLQIKAKVCRGTSKRPTGRCSGWRTIYTQGG</sequence>
<keyword evidence="1" id="KW-0732">Signal</keyword>
<comment type="caution">
    <text evidence="2">The sequence shown here is derived from an EMBL/GenBank/DDBJ whole genome shotgun (WGS) entry which is preliminary data.</text>
</comment>
<reference evidence="2 3" key="1">
    <citation type="submission" date="2020-08" db="EMBL/GenBank/DDBJ databases">
        <title>Sequencing the genomes of 1000 actinobacteria strains.</title>
        <authorList>
            <person name="Klenk H.-P."/>
        </authorList>
    </citation>
    <scope>NUCLEOTIDE SEQUENCE [LARGE SCALE GENOMIC DNA]</scope>
    <source>
        <strain evidence="2 3">DSM 46887</strain>
    </source>
</reference>
<organism evidence="2 3">
    <name type="scientific">Streptosporangium becharense</name>
    <dbReference type="NCBI Taxonomy" id="1816182"/>
    <lineage>
        <taxon>Bacteria</taxon>
        <taxon>Bacillati</taxon>
        <taxon>Actinomycetota</taxon>
        <taxon>Actinomycetes</taxon>
        <taxon>Streptosporangiales</taxon>
        <taxon>Streptosporangiaceae</taxon>
        <taxon>Streptosporangium</taxon>
    </lineage>
</organism>
<feature type="signal peptide" evidence="1">
    <location>
        <begin position="1"/>
        <end position="27"/>
    </location>
</feature>
<accession>A0A7W9IC72</accession>
<evidence type="ECO:0000313" key="2">
    <source>
        <dbReference type="EMBL" id="MBB5817566.1"/>
    </source>
</evidence>
<dbReference type="Proteomes" id="UP000540685">
    <property type="component" value="Unassembled WGS sequence"/>
</dbReference>
<keyword evidence="3" id="KW-1185">Reference proteome</keyword>
<feature type="chain" id="PRO_5038613086" description="Secreted protein" evidence="1">
    <location>
        <begin position="28"/>
        <end position="140"/>
    </location>
</feature>
<dbReference type="RefSeq" id="WP_184540700.1">
    <property type="nucleotide sequence ID" value="NZ_JACHMP010000001.1"/>
</dbReference>
<dbReference type="AlphaFoldDB" id="A0A7W9IC72"/>
<protein>
    <recommendedName>
        <fullName evidence="4">Secreted protein</fullName>
    </recommendedName>
</protein>
<name>A0A7W9IC72_9ACTN</name>
<evidence type="ECO:0008006" key="4">
    <source>
        <dbReference type="Google" id="ProtNLM"/>
    </source>
</evidence>
<evidence type="ECO:0000256" key="1">
    <source>
        <dbReference type="SAM" id="SignalP"/>
    </source>
</evidence>